<proteinExistence type="predicted"/>
<dbReference type="SUPFAM" id="SSF46689">
    <property type="entry name" value="Homeodomain-like"/>
    <property type="match status" value="1"/>
</dbReference>
<dbReference type="Gene3D" id="1.10.357.10">
    <property type="entry name" value="Tetracycline Repressor, domain 2"/>
    <property type="match status" value="1"/>
</dbReference>
<dbReference type="OrthoDB" id="7505659at2"/>
<dbReference type="InterPro" id="IPR036271">
    <property type="entry name" value="Tet_transcr_reg_TetR-rel_C_sf"/>
</dbReference>
<protein>
    <submittedName>
        <fullName evidence="7">TetR family transcriptional regulator</fullName>
    </submittedName>
</protein>
<evidence type="ECO:0000256" key="3">
    <source>
        <dbReference type="ARBA" id="ARBA00023125"/>
    </source>
</evidence>
<evidence type="ECO:0000313" key="7">
    <source>
        <dbReference type="EMBL" id="PKW00019.1"/>
    </source>
</evidence>
<dbReference type="InterPro" id="IPR050109">
    <property type="entry name" value="HTH-type_TetR-like_transc_reg"/>
</dbReference>
<accession>A0A2N3X1M8</accession>
<evidence type="ECO:0000256" key="4">
    <source>
        <dbReference type="ARBA" id="ARBA00023163"/>
    </source>
</evidence>
<keyword evidence="2" id="KW-0805">Transcription regulation</keyword>
<reference evidence="7 8" key="1">
    <citation type="submission" date="2017-12" db="EMBL/GenBank/DDBJ databases">
        <title>Sequencing the genomes of 1000 Actinobacteria strains.</title>
        <authorList>
            <person name="Klenk H.-P."/>
        </authorList>
    </citation>
    <scope>NUCLEOTIDE SEQUENCE [LARGE SCALE GENOMIC DNA]</scope>
    <source>
        <strain evidence="7 8">DSM 45165</strain>
    </source>
</reference>
<evidence type="ECO:0000259" key="6">
    <source>
        <dbReference type="PROSITE" id="PS50977"/>
    </source>
</evidence>
<evidence type="ECO:0000256" key="1">
    <source>
        <dbReference type="ARBA" id="ARBA00022491"/>
    </source>
</evidence>
<dbReference type="Pfam" id="PF00440">
    <property type="entry name" value="TetR_N"/>
    <property type="match status" value="1"/>
</dbReference>
<dbReference type="GO" id="GO:0003700">
    <property type="term" value="F:DNA-binding transcription factor activity"/>
    <property type="evidence" value="ECO:0007669"/>
    <property type="project" value="TreeGrafter"/>
</dbReference>
<name>A0A2N3X1M8_9PSEU</name>
<dbReference type="InterPro" id="IPR001647">
    <property type="entry name" value="HTH_TetR"/>
</dbReference>
<sequence length="188" mass="20531">MAASGPRGPYAKGTERREQILRIALEVFTEGGYHGSSVKEIARRVGVTESTLFHYFGSKQAMLAAVLAARDERTAALLGADDPLPGLLEVARRNARTPDLVRLYATTAAEATEPGHAAHEWVRDRYAQVCADIADRLADRLGPDTDPAWLARILVAVMDGLQIQWLLDDRVDMADDIERLVALLVAGK</sequence>
<dbReference type="PANTHER" id="PTHR30055">
    <property type="entry name" value="HTH-TYPE TRANSCRIPTIONAL REGULATOR RUTR"/>
    <property type="match status" value="1"/>
</dbReference>
<dbReference type="InterPro" id="IPR039538">
    <property type="entry name" value="BetI_C"/>
</dbReference>
<comment type="caution">
    <text evidence="7">The sequence shown here is derived from an EMBL/GenBank/DDBJ whole genome shotgun (WGS) entry which is preliminary data.</text>
</comment>
<gene>
    <name evidence="7" type="ORF">ATK30_0090</name>
</gene>
<dbReference type="GO" id="GO:0000976">
    <property type="term" value="F:transcription cis-regulatory region binding"/>
    <property type="evidence" value="ECO:0007669"/>
    <property type="project" value="TreeGrafter"/>
</dbReference>
<organism evidence="7 8">
    <name type="scientific">Amycolatopsis echigonensis</name>
    <dbReference type="NCBI Taxonomy" id="2576905"/>
    <lineage>
        <taxon>Bacteria</taxon>
        <taxon>Bacillati</taxon>
        <taxon>Actinomycetota</taxon>
        <taxon>Actinomycetes</taxon>
        <taxon>Pseudonocardiales</taxon>
        <taxon>Pseudonocardiaceae</taxon>
        <taxon>Amycolatopsis</taxon>
    </lineage>
</organism>
<keyword evidence="8" id="KW-1185">Reference proteome</keyword>
<dbReference type="PANTHER" id="PTHR30055:SF146">
    <property type="entry name" value="HTH-TYPE TRANSCRIPTIONAL DUAL REGULATOR CECR"/>
    <property type="match status" value="1"/>
</dbReference>
<keyword evidence="4" id="KW-0804">Transcription</keyword>
<feature type="DNA-binding region" description="H-T-H motif" evidence="5">
    <location>
        <begin position="37"/>
        <end position="56"/>
    </location>
</feature>
<dbReference type="SUPFAM" id="SSF48498">
    <property type="entry name" value="Tetracyclin repressor-like, C-terminal domain"/>
    <property type="match status" value="1"/>
</dbReference>
<dbReference type="AlphaFoldDB" id="A0A2N3X1M8"/>
<dbReference type="Proteomes" id="UP000233750">
    <property type="component" value="Unassembled WGS sequence"/>
</dbReference>
<dbReference type="Pfam" id="PF13977">
    <property type="entry name" value="TetR_C_6"/>
    <property type="match status" value="1"/>
</dbReference>
<dbReference type="PROSITE" id="PS50977">
    <property type="entry name" value="HTH_TETR_2"/>
    <property type="match status" value="1"/>
</dbReference>
<evidence type="ECO:0000256" key="2">
    <source>
        <dbReference type="ARBA" id="ARBA00023015"/>
    </source>
</evidence>
<feature type="domain" description="HTH tetR-type" evidence="6">
    <location>
        <begin position="14"/>
        <end position="74"/>
    </location>
</feature>
<dbReference type="PRINTS" id="PR00455">
    <property type="entry name" value="HTHTETR"/>
</dbReference>
<evidence type="ECO:0000256" key="5">
    <source>
        <dbReference type="PROSITE-ProRule" id="PRU00335"/>
    </source>
</evidence>
<evidence type="ECO:0000313" key="8">
    <source>
        <dbReference type="Proteomes" id="UP000233750"/>
    </source>
</evidence>
<keyword evidence="3 5" id="KW-0238">DNA-binding</keyword>
<keyword evidence="1" id="KW-0678">Repressor</keyword>
<dbReference type="RefSeq" id="WP_101433744.1">
    <property type="nucleotide sequence ID" value="NZ_PJMY01000001.1"/>
</dbReference>
<dbReference type="InterPro" id="IPR009057">
    <property type="entry name" value="Homeodomain-like_sf"/>
</dbReference>
<dbReference type="EMBL" id="PJMY01000001">
    <property type="protein sequence ID" value="PKW00019.1"/>
    <property type="molecule type" value="Genomic_DNA"/>
</dbReference>